<protein>
    <recommendedName>
        <fullName evidence="2">cysteine-S-conjugate beta-lyase</fullName>
        <ecNumber evidence="2">4.4.1.13</ecNumber>
    </recommendedName>
</protein>
<dbReference type="GO" id="GO:0047804">
    <property type="term" value="F:cysteine-S-conjugate beta-lyase activity"/>
    <property type="evidence" value="ECO:0007669"/>
    <property type="project" value="UniProtKB-EC"/>
</dbReference>
<evidence type="ECO:0000259" key="6">
    <source>
        <dbReference type="Pfam" id="PF00155"/>
    </source>
</evidence>
<dbReference type="Gene3D" id="3.40.640.10">
    <property type="entry name" value="Type I PLP-dependent aspartate aminotransferase-like (Major domain)"/>
    <property type="match status" value="1"/>
</dbReference>
<name>A0A2V4A207_9BACT</name>
<evidence type="ECO:0000256" key="2">
    <source>
        <dbReference type="ARBA" id="ARBA00012224"/>
    </source>
</evidence>
<dbReference type="AlphaFoldDB" id="A0A2V4A207"/>
<dbReference type="PANTHER" id="PTHR43525:SF1">
    <property type="entry name" value="PROTEIN MALY"/>
    <property type="match status" value="1"/>
</dbReference>
<keyword evidence="8" id="KW-1185">Reference proteome</keyword>
<dbReference type="RefSeq" id="WP_110360172.1">
    <property type="nucleotide sequence ID" value="NZ_QFLI01000003.1"/>
</dbReference>
<dbReference type="InterPro" id="IPR015421">
    <property type="entry name" value="PyrdxlP-dep_Trfase_major"/>
</dbReference>
<evidence type="ECO:0000256" key="4">
    <source>
        <dbReference type="ARBA" id="ARBA00023239"/>
    </source>
</evidence>
<feature type="domain" description="Aminotransferase class I/classII large" evidence="6">
    <location>
        <begin position="73"/>
        <end position="379"/>
    </location>
</feature>
<dbReference type="CDD" id="cd00609">
    <property type="entry name" value="AAT_like"/>
    <property type="match status" value="1"/>
</dbReference>
<evidence type="ECO:0000256" key="3">
    <source>
        <dbReference type="ARBA" id="ARBA00022898"/>
    </source>
</evidence>
<comment type="caution">
    <text evidence="7">The sequence shown here is derived from an EMBL/GenBank/DDBJ whole genome shotgun (WGS) entry which is preliminary data.</text>
</comment>
<gene>
    <name evidence="7" type="ORF">DF185_07695</name>
</gene>
<evidence type="ECO:0000313" key="7">
    <source>
        <dbReference type="EMBL" id="PXY01360.1"/>
    </source>
</evidence>
<evidence type="ECO:0000256" key="5">
    <source>
        <dbReference type="ARBA" id="ARBA00037974"/>
    </source>
</evidence>
<dbReference type="OrthoDB" id="9802872at2"/>
<dbReference type="GO" id="GO:0030170">
    <property type="term" value="F:pyridoxal phosphate binding"/>
    <property type="evidence" value="ECO:0007669"/>
    <property type="project" value="InterPro"/>
</dbReference>
<dbReference type="InterPro" id="IPR015424">
    <property type="entry name" value="PyrdxlP-dep_Trfase"/>
</dbReference>
<dbReference type="InterPro" id="IPR004839">
    <property type="entry name" value="Aminotransferase_I/II_large"/>
</dbReference>
<dbReference type="InterPro" id="IPR051798">
    <property type="entry name" value="Class-II_PLP-Dep_Aminotrans"/>
</dbReference>
<organism evidence="7 8">
    <name type="scientific">Marinifilum breve</name>
    <dbReference type="NCBI Taxonomy" id="2184082"/>
    <lineage>
        <taxon>Bacteria</taxon>
        <taxon>Pseudomonadati</taxon>
        <taxon>Bacteroidota</taxon>
        <taxon>Bacteroidia</taxon>
        <taxon>Marinilabiliales</taxon>
        <taxon>Marinifilaceae</taxon>
    </lineage>
</organism>
<accession>A0A2V4A207</accession>
<dbReference type="InterPro" id="IPR015422">
    <property type="entry name" value="PyrdxlP-dep_Trfase_small"/>
</dbReference>
<dbReference type="Gene3D" id="3.90.1150.10">
    <property type="entry name" value="Aspartate Aminotransferase, domain 1"/>
    <property type="match status" value="1"/>
</dbReference>
<dbReference type="NCBIfam" id="TIGR04350">
    <property type="entry name" value="C_S_lyase_PatB"/>
    <property type="match status" value="1"/>
</dbReference>
<dbReference type="Pfam" id="PF00155">
    <property type="entry name" value="Aminotran_1_2"/>
    <property type="match status" value="1"/>
</dbReference>
<comment type="similarity">
    <text evidence="5">Belongs to the class-II pyridoxal-phosphate-dependent aminotransferase family. MalY/PatB cystathionine beta-lyase subfamily.</text>
</comment>
<dbReference type="PANTHER" id="PTHR43525">
    <property type="entry name" value="PROTEIN MALY"/>
    <property type="match status" value="1"/>
</dbReference>
<dbReference type="Proteomes" id="UP000248079">
    <property type="component" value="Unassembled WGS sequence"/>
</dbReference>
<sequence>MRLDSKLSSLPTIKSKPELLDTLFGNRDVHPMWVADMDFEVAPPIQEALINRVSGSGFAYEYTPESFYVAREKWYQKMYGIKLLREHVLQSPSILTSISIIIENHTEQGDGVIIQPPVFMEFKSTILKSNRKVVKNPLKFTEGRYEMDFDNLEKLAQKEENKVLILCNPHNPVGKVWTQKELKRIIEIAKTHNLILISDEIHKDIVLFDNKFHSILNYQDEYDKLFVLTSEAKTFNLCSLVDTIAVIPNDNLREKMKHTLSVFHLEKTNALGRVALQAAYEKGEIWLKDMKALIEQNVNSIEKELENCKVNLIKPEGTYQVWLDFRERFKDSKDLFRKITKVANVGVNAGHWFGKEGALFIRMNIATSNEQVVYALRKLISILR</sequence>
<dbReference type="SUPFAM" id="SSF53383">
    <property type="entry name" value="PLP-dependent transferases"/>
    <property type="match status" value="1"/>
</dbReference>
<evidence type="ECO:0000256" key="1">
    <source>
        <dbReference type="ARBA" id="ARBA00001933"/>
    </source>
</evidence>
<dbReference type="EMBL" id="QFLI01000003">
    <property type="protein sequence ID" value="PXY01360.1"/>
    <property type="molecule type" value="Genomic_DNA"/>
</dbReference>
<keyword evidence="3" id="KW-0663">Pyridoxal phosphate</keyword>
<keyword evidence="4" id="KW-0456">Lyase</keyword>
<reference evidence="7 8" key="1">
    <citation type="submission" date="2018-05" db="EMBL/GenBank/DDBJ databases">
        <title>Marinifilum breve JC075T sp. nov., a marine bacterium isolated from Yongle Blue Hole in the South China Sea.</title>
        <authorList>
            <person name="Fu T."/>
        </authorList>
    </citation>
    <scope>NUCLEOTIDE SEQUENCE [LARGE SCALE GENOMIC DNA]</scope>
    <source>
        <strain evidence="7 8">JC075</strain>
    </source>
</reference>
<evidence type="ECO:0000313" key="8">
    <source>
        <dbReference type="Proteomes" id="UP000248079"/>
    </source>
</evidence>
<comment type="cofactor">
    <cofactor evidence="1">
        <name>pyridoxal 5'-phosphate</name>
        <dbReference type="ChEBI" id="CHEBI:597326"/>
    </cofactor>
</comment>
<dbReference type="EC" id="4.4.1.13" evidence="2"/>
<dbReference type="InterPro" id="IPR027619">
    <property type="entry name" value="C-S_lyase_PatB-like"/>
</dbReference>
<proteinExistence type="inferred from homology"/>